<evidence type="ECO:0000256" key="8">
    <source>
        <dbReference type="ARBA" id="ARBA00023136"/>
    </source>
</evidence>
<keyword evidence="4 9" id="KW-0812">Transmembrane</keyword>
<keyword evidence="8 9" id="KW-0472">Membrane</keyword>
<reference evidence="11" key="1">
    <citation type="submission" date="2021-05" db="EMBL/GenBank/DDBJ databases">
        <title>Molecular characterization for Shewanella algae harboring chromosomal blaOXA-55-like strains isolated from clinical and environment sample.</title>
        <authorList>
            <person name="Ohama Y."/>
            <person name="Aoki K."/>
            <person name="Harada S."/>
            <person name="Moriya K."/>
            <person name="Ishii Y."/>
            <person name="Tateda K."/>
        </authorList>
    </citation>
    <scope>NUCLEOTIDE SEQUENCE</scope>
    <source>
        <strain evidence="11">TUM17379</strain>
    </source>
</reference>
<evidence type="ECO:0000256" key="3">
    <source>
        <dbReference type="ARBA" id="ARBA00022475"/>
    </source>
</evidence>
<dbReference type="PANTHER" id="PTHR42982">
    <property type="entry name" value="SEC-INDEPENDENT PROTEIN TRANSLOCASE PROTEIN TATA"/>
    <property type="match status" value="1"/>
</dbReference>
<dbReference type="GeneID" id="93810918"/>
<dbReference type="AlphaFoldDB" id="A0A5N5TYX2"/>
<evidence type="ECO:0000256" key="5">
    <source>
        <dbReference type="ARBA" id="ARBA00022927"/>
    </source>
</evidence>
<sequence>MGGISIWQLLIIALIVVLLFGTKKLRSLGGDLGGAVKGFKNAMSSDDDKKAIEDTSAQNTQADPKAQAADKKPESKDKEQA</sequence>
<dbReference type="NCBIfam" id="TIGR01411">
    <property type="entry name" value="tatAE"/>
    <property type="match status" value="1"/>
</dbReference>
<feature type="transmembrane region" description="Helical" evidence="9">
    <location>
        <begin position="6"/>
        <end position="22"/>
    </location>
</feature>
<keyword evidence="6 9" id="KW-1133">Transmembrane helix</keyword>
<comment type="subcellular location">
    <subcellularLocation>
        <location evidence="1 9">Cell membrane</location>
        <topology evidence="1 9">Single-pass membrane protein</topology>
    </subcellularLocation>
</comment>
<evidence type="ECO:0000256" key="4">
    <source>
        <dbReference type="ARBA" id="ARBA00022692"/>
    </source>
</evidence>
<proteinExistence type="inferred from homology"/>
<evidence type="ECO:0000256" key="6">
    <source>
        <dbReference type="ARBA" id="ARBA00022989"/>
    </source>
</evidence>
<dbReference type="HAMAP" id="MF_00236">
    <property type="entry name" value="TatA_E"/>
    <property type="match status" value="1"/>
</dbReference>
<evidence type="ECO:0000256" key="7">
    <source>
        <dbReference type="ARBA" id="ARBA00023010"/>
    </source>
</evidence>
<comment type="similarity">
    <text evidence="9">Belongs to the TatA/E family.</text>
</comment>
<evidence type="ECO:0000256" key="2">
    <source>
        <dbReference type="ARBA" id="ARBA00022448"/>
    </source>
</evidence>
<keyword evidence="7 9" id="KW-0811">Translocation</keyword>
<accession>A0A5N5TYX2</accession>
<dbReference type="NCBIfam" id="NF002813">
    <property type="entry name" value="PRK02958.1"/>
    <property type="match status" value="1"/>
</dbReference>
<comment type="subunit">
    <text evidence="9">The Tat system comprises two distinct complexes: a TatABC complex, containing multiple copies of TatA, TatB and TatC subunits, and a separate TatA complex, containing only TatA subunits. Substrates initially bind to the TatABC complex, which probably triggers association of the separate TatA complex to form the active translocon.</text>
</comment>
<gene>
    <name evidence="9 11" type="primary">tatA</name>
    <name evidence="11" type="ORF">TUM17379_37750</name>
</gene>
<dbReference type="RefSeq" id="WP_028781364.1">
    <property type="nucleotide sequence ID" value="NZ_AP024609.1"/>
</dbReference>
<feature type="region of interest" description="Disordered" evidence="10">
    <location>
        <begin position="41"/>
        <end position="81"/>
    </location>
</feature>
<dbReference type="GO" id="GO:0043953">
    <property type="term" value="P:protein transport by the Tat complex"/>
    <property type="evidence" value="ECO:0007669"/>
    <property type="project" value="UniProtKB-UniRule"/>
</dbReference>
<organism evidence="11 12">
    <name type="scientific">Shewanella algae</name>
    <dbReference type="NCBI Taxonomy" id="38313"/>
    <lineage>
        <taxon>Bacteria</taxon>
        <taxon>Pseudomonadati</taxon>
        <taxon>Pseudomonadota</taxon>
        <taxon>Gammaproteobacteria</taxon>
        <taxon>Alteromonadales</taxon>
        <taxon>Shewanellaceae</taxon>
        <taxon>Shewanella</taxon>
    </lineage>
</organism>
<evidence type="ECO:0000256" key="10">
    <source>
        <dbReference type="SAM" id="MobiDB-lite"/>
    </source>
</evidence>
<comment type="function">
    <text evidence="9">Part of the twin-arginine translocation (Tat) system that transports large folded proteins containing a characteristic twin-arginine motif in their signal peptide across membranes. TatA could form the protein-conducting channel of the Tat system.</text>
</comment>
<dbReference type="Gene3D" id="1.20.5.3310">
    <property type="match status" value="1"/>
</dbReference>
<protein>
    <recommendedName>
        <fullName evidence="9">Sec-independent protein translocase protein TatA</fullName>
    </recommendedName>
</protein>
<keyword evidence="5 9" id="KW-0653">Protein transport</keyword>
<name>A0A5N5TYX2_9GAMM</name>
<keyword evidence="2 9" id="KW-0813">Transport</keyword>
<feature type="compositionally biased region" description="Basic and acidic residues" evidence="10">
    <location>
        <begin position="68"/>
        <end position="81"/>
    </location>
</feature>
<evidence type="ECO:0000256" key="9">
    <source>
        <dbReference type="HAMAP-Rule" id="MF_00236"/>
    </source>
</evidence>
<dbReference type="EMBL" id="AP024613">
    <property type="protein sequence ID" value="BCV46757.1"/>
    <property type="molecule type" value="Genomic_DNA"/>
</dbReference>
<dbReference type="InterPro" id="IPR006312">
    <property type="entry name" value="TatA/E"/>
</dbReference>
<evidence type="ECO:0000313" key="11">
    <source>
        <dbReference type="EMBL" id="BCV46757.1"/>
    </source>
</evidence>
<dbReference type="InterPro" id="IPR003369">
    <property type="entry name" value="TatA/B/E"/>
</dbReference>
<dbReference type="PANTHER" id="PTHR42982:SF1">
    <property type="entry name" value="SEC-INDEPENDENT PROTEIN TRANSLOCASE PROTEIN TATA"/>
    <property type="match status" value="1"/>
</dbReference>
<dbReference type="Pfam" id="PF02416">
    <property type="entry name" value="TatA_B_E"/>
    <property type="match status" value="1"/>
</dbReference>
<dbReference type="Proteomes" id="UP000825078">
    <property type="component" value="Chromosome"/>
</dbReference>
<dbReference type="GO" id="GO:0033281">
    <property type="term" value="C:TAT protein transport complex"/>
    <property type="evidence" value="ECO:0007669"/>
    <property type="project" value="UniProtKB-UniRule"/>
</dbReference>
<evidence type="ECO:0000256" key="1">
    <source>
        <dbReference type="ARBA" id="ARBA00004162"/>
    </source>
</evidence>
<evidence type="ECO:0000313" key="12">
    <source>
        <dbReference type="Proteomes" id="UP000825078"/>
    </source>
</evidence>
<keyword evidence="3 9" id="KW-1003">Cell membrane</keyword>
<dbReference type="GO" id="GO:0008320">
    <property type="term" value="F:protein transmembrane transporter activity"/>
    <property type="evidence" value="ECO:0007669"/>
    <property type="project" value="UniProtKB-UniRule"/>
</dbReference>